<protein>
    <submittedName>
        <fullName evidence="2">Uncharacterized protein</fullName>
    </submittedName>
</protein>
<evidence type="ECO:0000313" key="3">
    <source>
        <dbReference type="Proteomes" id="UP001564657"/>
    </source>
</evidence>
<comment type="caution">
    <text evidence="2">The sequence shown here is derived from an EMBL/GenBank/DDBJ whole genome shotgun (WGS) entry which is preliminary data.</text>
</comment>
<feature type="region of interest" description="Disordered" evidence="1">
    <location>
        <begin position="1"/>
        <end position="69"/>
    </location>
</feature>
<organism evidence="2 3">
    <name type="scientific">Clostridium moutaii</name>
    <dbReference type="NCBI Taxonomy" id="3240932"/>
    <lineage>
        <taxon>Bacteria</taxon>
        <taxon>Bacillati</taxon>
        <taxon>Bacillota</taxon>
        <taxon>Clostridia</taxon>
        <taxon>Eubacteriales</taxon>
        <taxon>Clostridiaceae</taxon>
        <taxon>Clostridium</taxon>
    </lineage>
</organism>
<gene>
    <name evidence="2" type="ORF">AB8U03_13585</name>
</gene>
<name>A0ABV4BR03_9CLOT</name>
<sequence length="186" mass="21239">MGLKDFMKKMAEKQEESNRKIAENNAKYEAEKQERIEKNREKMRIYNEKCAQKKEERNAKFEQKQAKRKQTQLDLNNKVNELKEKAPNAGVVTLSNRQKEKQYQKERLQQLKKDHVPYCPKCHSTNLTYVAKRKRLSLGRTIVGGAVGSLAGPLGTATGAAMGGLSSDKMKKGKVKCLNCGHEWKL</sequence>
<evidence type="ECO:0000313" key="2">
    <source>
        <dbReference type="EMBL" id="MEY8001208.1"/>
    </source>
</evidence>
<evidence type="ECO:0000256" key="1">
    <source>
        <dbReference type="SAM" id="MobiDB-lite"/>
    </source>
</evidence>
<dbReference type="RefSeq" id="WP_369705101.1">
    <property type="nucleotide sequence ID" value="NZ_JBGEWD010000014.1"/>
</dbReference>
<proteinExistence type="predicted"/>
<dbReference type="EMBL" id="JBGEWD010000014">
    <property type="protein sequence ID" value="MEY8001208.1"/>
    <property type="molecule type" value="Genomic_DNA"/>
</dbReference>
<dbReference type="Proteomes" id="UP001564657">
    <property type="component" value="Unassembled WGS sequence"/>
</dbReference>
<reference evidence="2 3" key="1">
    <citation type="submission" date="2024-08" db="EMBL/GenBank/DDBJ databases">
        <title>Clostridium lapicellarii sp. nov., and Clostridium renhuaiense sp. nov., two species isolated from the mud in a fermentation cellar used for producing sauce-flavour Chinese liquors.</title>
        <authorList>
            <person name="Yang F."/>
            <person name="Wang H."/>
            <person name="Chen L.Q."/>
            <person name="Zhou N."/>
            <person name="Lu J.J."/>
            <person name="Pu X.X."/>
            <person name="Wan B."/>
            <person name="Wang L."/>
            <person name="Liu S.J."/>
        </authorList>
    </citation>
    <scope>NUCLEOTIDE SEQUENCE [LARGE SCALE GENOMIC DNA]</scope>
    <source>
        <strain evidence="2 3">MT-5</strain>
    </source>
</reference>
<feature type="compositionally biased region" description="Basic and acidic residues" evidence="1">
    <location>
        <begin position="1"/>
        <end position="65"/>
    </location>
</feature>
<keyword evidence="3" id="KW-1185">Reference proteome</keyword>
<accession>A0ABV4BR03</accession>